<proteinExistence type="predicted"/>
<accession>A0ABQ7LCY4</accession>
<protein>
    <submittedName>
        <fullName evidence="2">Uncharacterized protein</fullName>
    </submittedName>
</protein>
<sequence length="148" mass="16818">MGRDMPRPTTRIKLEEEVAEVAMIAELAQRSRSRLAIKEGEETRKRTHSFFIELVLHFGAICGEAKRRTSLLRSRSKFLKRDYGPQPNDMNHSFSNPGWINGNHKCDQNNPNATNPSDRDFESRSTSSDQPDDNSGLNWSSGLEPSQK</sequence>
<evidence type="ECO:0000256" key="1">
    <source>
        <dbReference type="SAM" id="MobiDB-lite"/>
    </source>
</evidence>
<feature type="region of interest" description="Disordered" evidence="1">
    <location>
        <begin position="80"/>
        <end position="148"/>
    </location>
</feature>
<gene>
    <name evidence="2" type="primary">A09g509010.1_BraROA</name>
    <name evidence="2" type="ORF">IGI04_035908</name>
</gene>
<reference evidence="2 3" key="1">
    <citation type="submission" date="2021-03" db="EMBL/GenBank/DDBJ databases">
        <authorList>
            <person name="King G.J."/>
            <person name="Bancroft I."/>
            <person name="Baten A."/>
            <person name="Bloomfield J."/>
            <person name="Borpatragohain P."/>
            <person name="He Z."/>
            <person name="Irish N."/>
            <person name="Irwin J."/>
            <person name="Liu K."/>
            <person name="Mauleon R.P."/>
            <person name="Moore J."/>
            <person name="Morris R."/>
            <person name="Ostergaard L."/>
            <person name="Wang B."/>
            <person name="Wells R."/>
        </authorList>
    </citation>
    <scope>NUCLEOTIDE SEQUENCE [LARGE SCALE GENOMIC DNA]</scope>
    <source>
        <strain evidence="2">R-o-18</strain>
        <tissue evidence="2">Leaf</tissue>
    </source>
</reference>
<organism evidence="2 3">
    <name type="scientific">Brassica rapa subsp. trilocularis</name>
    <dbReference type="NCBI Taxonomy" id="1813537"/>
    <lineage>
        <taxon>Eukaryota</taxon>
        <taxon>Viridiplantae</taxon>
        <taxon>Streptophyta</taxon>
        <taxon>Embryophyta</taxon>
        <taxon>Tracheophyta</taxon>
        <taxon>Spermatophyta</taxon>
        <taxon>Magnoliopsida</taxon>
        <taxon>eudicotyledons</taxon>
        <taxon>Gunneridae</taxon>
        <taxon>Pentapetalae</taxon>
        <taxon>rosids</taxon>
        <taxon>malvids</taxon>
        <taxon>Brassicales</taxon>
        <taxon>Brassicaceae</taxon>
        <taxon>Brassiceae</taxon>
        <taxon>Brassica</taxon>
    </lineage>
</organism>
<dbReference type="Proteomes" id="UP000823674">
    <property type="component" value="Chromosome A09"/>
</dbReference>
<evidence type="ECO:0000313" key="3">
    <source>
        <dbReference type="Proteomes" id="UP000823674"/>
    </source>
</evidence>
<name>A0ABQ7LCY4_BRACM</name>
<comment type="caution">
    <text evidence="2">The sequence shown here is derived from an EMBL/GenBank/DDBJ whole genome shotgun (WGS) entry which is preliminary data.</text>
</comment>
<feature type="compositionally biased region" description="Polar residues" evidence="1">
    <location>
        <begin position="88"/>
        <end position="98"/>
    </location>
</feature>
<evidence type="ECO:0000313" key="2">
    <source>
        <dbReference type="EMBL" id="KAG5384438.1"/>
    </source>
</evidence>
<keyword evidence="3" id="KW-1185">Reference proteome</keyword>
<feature type="compositionally biased region" description="Polar residues" evidence="1">
    <location>
        <begin position="124"/>
        <end position="148"/>
    </location>
</feature>
<dbReference type="EMBL" id="JADBGQ010000008">
    <property type="protein sequence ID" value="KAG5384438.1"/>
    <property type="molecule type" value="Genomic_DNA"/>
</dbReference>